<feature type="modified residue" description="Phosphohistidine" evidence="16">
    <location>
        <position position="782"/>
    </location>
</feature>
<evidence type="ECO:0000256" key="16">
    <source>
        <dbReference type="PROSITE-ProRule" id="PRU00110"/>
    </source>
</evidence>
<dbReference type="GO" id="GO:0005524">
    <property type="term" value="F:ATP binding"/>
    <property type="evidence" value="ECO:0007669"/>
    <property type="project" value="UniProtKB-KW"/>
</dbReference>
<feature type="transmembrane region" description="Helical" evidence="18">
    <location>
        <begin position="59"/>
        <end position="81"/>
    </location>
</feature>
<feature type="domain" description="Response regulatory" evidence="20">
    <location>
        <begin position="585"/>
        <end position="703"/>
    </location>
</feature>
<keyword evidence="10" id="KW-0067">ATP-binding</keyword>
<organism evidence="22 23">
    <name type="scientific">Methylophaga frappieri (strain ATCC BAA-2434 / DSM 25690 / JAM7)</name>
    <dbReference type="NCBI Taxonomy" id="754477"/>
    <lineage>
        <taxon>Bacteria</taxon>
        <taxon>Pseudomonadati</taxon>
        <taxon>Pseudomonadota</taxon>
        <taxon>Gammaproteobacteria</taxon>
        <taxon>Thiotrichales</taxon>
        <taxon>Piscirickettsiaceae</taxon>
        <taxon>Methylophaga</taxon>
    </lineage>
</organism>
<evidence type="ECO:0000256" key="2">
    <source>
        <dbReference type="ARBA" id="ARBA00004651"/>
    </source>
</evidence>
<proteinExistence type="predicted"/>
<dbReference type="SMART" id="SM00387">
    <property type="entry name" value="HATPase_c"/>
    <property type="match status" value="1"/>
</dbReference>
<dbReference type="InterPro" id="IPR008207">
    <property type="entry name" value="Sig_transdc_His_kin_Hpt_dom"/>
</dbReference>
<evidence type="ECO:0000256" key="4">
    <source>
        <dbReference type="ARBA" id="ARBA00022475"/>
    </source>
</evidence>
<dbReference type="PANTHER" id="PTHR45339">
    <property type="entry name" value="HYBRID SIGNAL TRANSDUCTION HISTIDINE KINASE J"/>
    <property type="match status" value="1"/>
</dbReference>
<dbReference type="SUPFAM" id="SSF55874">
    <property type="entry name" value="ATPase domain of HSP90 chaperone/DNA topoisomerase II/histidine kinase"/>
    <property type="match status" value="1"/>
</dbReference>
<dbReference type="eggNOG" id="COG2205">
    <property type="taxonomic scope" value="Bacteria"/>
</dbReference>
<evidence type="ECO:0000256" key="9">
    <source>
        <dbReference type="ARBA" id="ARBA00022777"/>
    </source>
</evidence>
<keyword evidence="8" id="KW-0547">Nucleotide-binding</keyword>
<dbReference type="InterPro" id="IPR003661">
    <property type="entry name" value="HisK_dim/P_dom"/>
</dbReference>
<dbReference type="Proteomes" id="UP000009145">
    <property type="component" value="Chromosome"/>
</dbReference>
<evidence type="ECO:0000259" key="20">
    <source>
        <dbReference type="PROSITE" id="PS50110"/>
    </source>
</evidence>
<dbReference type="PROSITE" id="PS50109">
    <property type="entry name" value="HIS_KIN"/>
    <property type="match status" value="1"/>
</dbReference>
<feature type="domain" description="Histidine kinase" evidence="19">
    <location>
        <begin position="205"/>
        <end position="426"/>
    </location>
</feature>
<keyword evidence="12" id="KW-0902">Two-component regulatory system</keyword>
<gene>
    <name evidence="22" type="ordered locus">Q7C_1446</name>
</gene>
<dbReference type="Gene3D" id="3.40.50.2300">
    <property type="match status" value="1"/>
</dbReference>
<reference evidence="22 23" key="1">
    <citation type="journal article" date="2012" name="J. Bacteriol.">
        <title>Complete genome sequences of Methylophaga sp. strain JAM1 and Methylophaga sp. strain JAM7.</title>
        <authorList>
            <person name="Villeneuve C."/>
            <person name="Martineau C."/>
            <person name="Mauffrey F."/>
            <person name="Villemur R."/>
        </authorList>
    </citation>
    <scope>NUCLEOTIDE SEQUENCE [LARGE SCALE GENOMIC DNA]</scope>
    <source>
        <strain evidence="22 23">JAM7</strain>
    </source>
</reference>
<keyword evidence="5 17" id="KW-0597">Phosphoprotein</keyword>
<evidence type="ECO:0000256" key="17">
    <source>
        <dbReference type="PROSITE-ProRule" id="PRU00169"/>
    </source>
</evidence>
<dbReference type="InterPro" id="IPR003594">
    <property type="entry name" value="HATPase_dom"/>
</dbReference>
<dbReference type="PRINTS" id="PR00344">
    <property type="entry name" value="BCTRLSENSOR"/>
</dbReference>
<dbReference type="InterPro" id="IPR001789">
    <property type="entry name" value="Sig_transdc_resp-reg_receiver"/>
</dbReference>
<evidence type="ECO:0000313" key="22">
    <source>
        <dbReference type="EMBL" id="AFJ02595.1"/>
    </source>
</evidence>
<comment type="subcellular location">
    <subcellularLocation>
        <location evidence="2">Cell membrane</location>
        <topology evidence="2">Multi-pass membrane protein</topology>
    </subcellularLocation>
</comment>
<dbReference type="InterPro" id="IPR036890">
    <property type="entry name" value="HATPase_C_sf"/>
</dbReference>
<keyword evidence="9 22" id="KW-0418">Kinase</keyword>
<evidence type="ECO:0000256" key="13">
    <source>
        <dbReference type="ARBA" id="ARBA00023136"/>
    </source>
</evidence>
<dbReference type="Pfam" id="PF00072">
    <property type="entry name" value="Response_reg"/>
    <property type="match status" value="1"/>
</dbReference>
<evidence type="ECO:0000256" key="18">
    <source>
        <dbReference type="SAM" id="Phobius"/>
    </source>
</evidence>
<dbReference type="HOGENOM" id="CLU_000445_104_10_6"/>
<protein>
    <recommendedName>
        <fullName evidence="15">Sensory/regulatory protein RpfC</fullName>
        <ecNumber evidence="3">2.7.13.3</ecNumber>
    </recommendedName>
</protein>
<sequence length="854" mass="94011">MKSPPLSLWQKIKLRLAQTGDSEPEQAIKVRLTIGLIIIFYFCIPWREDQTWLSTLVGLPSLISLIYYALALMIATAILIHPRPAPLRRICGILIDLLALSILMFFAGDQSVFLFVLYLWIMLGNGFRYGVNYLYISFIIGLIGFTLAVLGGAYWQHPQHKPFGFSLLFLLVLIPLYSAFLITKLHAAIASARQANEAKSRFLANMSHELRTPLNGVIGVADLLNETALDTKQRDFVGIMRTSAHTLLGLIENVLDIAKIEAGKIVISREVFDLHQLLHGIMSMQAPMGRSKGLHVSFHIDPAVPFMVEGDAQHLRQVLINLIGNGIKFTDTGSIKLHVLMADNNADEPFVRFEIIDTGIGISQDAQKTVFNDFTQVAGLGQRSTGGTGLGTTIAKELVELMDGQIDLESEPGVGTTFWFELPLAKVAEQPQLQKDMPMLTLCAVPIQQQLDQILVDWQLNYQHTATTAQALAELMRLANAGTACDTLLIDQQCMQDIAPIQFAKMIHSEPSLSGLSLVLINPASSSLHDPLLKEHFICIVKDLTNKPQLFNAIHAGQSRHQTSEENVISLAEHYASQSHAKPLSILIAEDNKVNQQVLAGVLEHAGHQVKITDSGEQALDALTKSLRSFDMLIVDMNMPDYSGAEVIRAMRYLDTSIHLPVIMLTADATPEAKKRSLDAGADVFLTKPIDSRALLKAIAELAANRPVTLSENPKTASPTDHNEQTTLWLDPQTLRDLSQLGGGTEFLAQLVQGFIADGETHIQRIAAANGEDYLTLRESLHALKGSAAEMGANQLSGLCRQAEQIKPHEMHAQSNQRLLTTIEQAFEQTVIALQQELTQQQREPASPSGRDAR</sequence>
<dbReference type="PATRIC" id="fig|754477.3.peg.1426"/>
<dbReference type="FunFam" id="1.10.287.130:FF:000002">
    <property type="entry name" value="Two-component osmosensing histidine kinase"/>
    <property type="match status" value="1"/>
</dbReference>
<dbReference type="Gene3D" id="3.30.565.10">
    <property type="entry name" value="Histidine kinase-like ATPase, C-terminal domain"/>
    <property type="match status" value="1"/>
</dbReference>
<dbReference type="SUPFAM" id="SSF47384">
    <property type="entry name" value="Homodimeric domain of signal transducing histidine kinase"/>
    <property type="match status" value="1"/>
</dbReference>
<keyword evidence="7 18" id="KW-0812">Transmembrane</keyword>
<keyword evidence="13 18" id="KW-0472">Membrane</keyword>
<name>I1YI52_METFJ</name>
<evidence type="ECO:0000259" key="21">
    <source>
        <dbReference type="PROSITE" id="PS50894"/>
    </source>
</evidence>
<dbReference type="Gene3D" id="1.20.120.160">
    <property type="entry name" value="HPT domain"/>
    <property type="match status" value="1"/>
</dbReference>
<dbReference type="InterPro" id="IPR011006">
    <property type="entry name" value="CheY-like_superfamily"/>
</dbReference>
<keyword evidence="11 18" id="KW-1133">Transmembrane helix</keyword>
<evidence type="ECO:0000256" key="1">
    <source>
        <dbReference type="ARBA" id="ARBA00000085"/>
    </source>
</evidence>
<keyword evidence="4" id="KW-1003">Cell membrane</keyword>
<dbReference type="CDD" id="cd00082">
    <property type="entry name" value="HisKA"/>
    <property type="match status" value="1"/>
</dbReference>
<evidence type="ECO:0000256" key="14">
    <source>
        <dbReference type="ARBA" id="ARBA00064003"/>
    </source>
</evidence>
<dbReference type="PROSITE" id="PS50894">
    <property type="entry name" value="HPT"/>
    <property type="match status" value="1"/>
</dbReference>
<accession>I1YI52</accession>
<dbReference type="PANTHER" id="PTHR45339:SF1">
    <property type="entry name" value="HYBRID SIGNAL TRANSDUCTION HISTIDINE KINASE J"/>
    <property type="match status" value="1"/>
</dbReference>
<dbReference type="InterPro" id="IPR036641">
    <property type="entry name" value="HPT_dom_sf"/>
</dbReference>
<dbReference type="EMBL" id="CP003380">
    <property type="protein sequence ID" value="AFJ02595.1"/>
    <property type="molecule type" value="Genomic_DNA"/>
</dbReference>
<evidence type="ECO:0000256" key="6">
    <source>
        <dbReference type="ARBA" id="ARBA00022679"/>
    </source>
</evidence>
<feature type="modified residue" description="4-aspartylphosphate" evidence="17">
    <location>
        <position position="636"/>
    </location>
</feature>
<evidence type="ECO:0000256" key="15">
    <source>
        <dbReference type="ARBA" id="ARBA00068150"/>
    </source>
</evidence>
<evidence type="ECO:0000256" key="7">
    <source>
        <dbReference type="ARBA" id="ARBA00022692"/>
    </source>
</evidence>
<evidence type="ECO:0000313" key="23">
    <source>
        <dbReference type="Proteomes" id="UP000009145"/>
    </source>
</evidence>
<dbReference type="InterPro" id="IPR005467">
    <property type="entry name" value="His_kinase_dom"/>
</dbReference>
<dbReference type="SMART" id="SM00448">
    <property type="entry name" value="REC"/>
    <property type="match status" value="1"/>
</dbReference>
<evidence type="ECO:0000256" key="10">
    <source>
        <dbReference type="ARBA" id="ARBA00022840"/>
    </source>
</evidence>
<evidence type="ECO:0000256" key="3">
    <source>
        <dbReference type="ARBA" id="ARBA00012438"/>
    </source>
</evidence>
<dbReference type="KEGG" id="mec:Q7C_1446"/>
<dbReference type="AlphaFoldDB" id="I1YI52"/>
<feature type="domain" description="HPt" evidence="21">
    <location>
        <begin position="740"/>
        <end position="837"/>
    </location>
</feature>
<dbReference type="InterPro" id="IPR036097">
    <property type="entry name" value="HisK_dim/P_sf"/>
</dbReference>
<dbReference type="GO" id="GO:0000155">
    <property type="term" value="F:phosphorelay sensor kinase activity"/>
    <property type="evidence" value="ECO:0007669"/>
    <property type="project" value="InterPro"/>
</dbReference>
<keyword evidence="23" id="KW-1185">Reference proteome</keyword>
<dbReference type="GO" id="GO:0005886">
    <property type="term" value="C:plasma membrane"/>
    <property type="evidence" value="ECO:0007669"/>
    <property type="project" value="UniProtKB-SubCell"/>
</dbReference>
<dbReference type="CDD" id="cd16922">
    <property type="entry name" value="HATPase_EvgS-ArcB-TorS-like"/>
    <property type="match status" value="1"/>
</dbReference>
<feature type="transmembrane region" description="Helical" evidence="18">
    <location>
        <begin position="167"/>
        <end position="189"/>
    </location>
</feature>
<dbReference type="Gene3D" id="1.10.287.130">
    <property type="match status" value="1"/>
</dbReference>
<dbReference type="FunFam" id="3.30.565.10:FF:000010">
    <property type="entry name" value="Sensor histidine kinase RcsC"/>
    <property type="match status" value="1"/>
</dbReference>
<feature type="transmembrane region" description="Helical" evidence="18">
    <location>
        <begin position="93"/>
        <end position="121"/>
    </location>
</feature>
<evidence type="ECO:0000259" key="19">
    <source>
        <dbReference type="PROSITE" id="PS50109"/>
    </source>
</evidence>
<dbReference type="SUPFAM" id="SSF47226">
    <property type="entry name" value="Histidine-containing phosphotransfer domain, HPT domain"/>
    <property type="match status" value="1"/>
</dbReference>
<dbReference type="Pfam" id="PF02518">
    <property type="entry name" value="HATPase_c"/>
    <property type="match status" value="1"/>
</dbReference>
<dbReference type="SMART" id="SM00388">
    <property type="entry name" value="HisKA"/>
    <property type="match status" value="1"/>
</dbReference>
<dbReference type="Pfam" id="PF00512">
    <property type="entry name" value="HisKA"/>
    <property type="match status" value="1"/>
</dbReference>
<dbReference type="PROSITE" id="PS50110">
    <property type="entry name" value="RESPONSE_REGULATORY"/>
    <property type="match status" value="1"/>
</dbReference>
<dbReference type="CDD" id="cd17546">
    <property type="entry name" value="REC_hyHK_CKI1_RcsC-like"/>
    <property type="match status" value="1"/>
</dbReference>
<comment type="subunit">
    <text evidence="14">At low DSF concentrations, interacts with RpfF.</text>
</comment>
<feature type="transmembrane region" description="Helical" evidence="18">
    <location>
        <begin position="30"/>
        <end position="47"/>
    </location>
</feature>
<evidence type="ECO:0000256" key="8">
    <source>
        <dbReference type="ARBA" id="ARBA00022741"/>
    </source>
</evidence>
<dbReference type="EC" id="2.7.13.3" evidence="3"/>
<keyword evidence="6" id="KW-0808">Transferase</keyword>
<dbReference type="Pfam" id="PF01627">
    <property type="entry name" value="Hpt"/>
    <property type="match status" value="1"/>
</dbReference>
<dbReference type="InterPro" id="IPR004358">
    <property type="entry name" value="Sig_transdc_His_kin-like_C"/>
</dbReference>
<evidence type="ECO:0000256" key="11">
    <source>
        <dbReference type="ARBA" id="ARBA00022989"/>
    </source>
</evidence>
<evidence type="ECO:0000256" key="5">
    <source>
        <dbReference type="ARBA" id="ARBA00022553"/>
    </source>
</evidence>
<comment type="catalytic activity">
    <reaction evidence="1">
        <text>ATP + protein L-histidine = ADP + protein N-phospho-L-histidine.</text>
        <dbReference type="EC" id="2.7.13.3"/>
    </reaction>
</comment>
<dbReference type="STRING" id="754477.Q7C_1446"/>
<dbReference type="eggNOG" id="COG0745">
    <property type="taxonomic scope" value="Bacteria"/>
</dbReference>
<feature type="transmembrane region" description="Helical" evidence="18">
    <location>
        <begin position="133"/>
        <end position="155"/>
    </location>
</feature>
<dbReference type="SUPFAM" id="SSF52172">
    <property type="entry name" value="CheY-like"/>
    <property type="match status" value="1"/>
</dbReference>
<evidence type="ECO:0000256" key="12">
    <source>
        <dbReference type="ARBA" id="ARBA00023012"/>
    </source>
</evidence>